<dbReference type="EMBL" id="FZPD01000008">
    <property type="protein sequence ID" value="SNT39514.1"/>
    <property type="molecule type" value="Genomic_DNA"/>
</dbReference>
<evidence type="ECO:0000256" key="7">
    <source>
        <dbReference type="ARBA" id="ARBA00063809"/>
    </source>
</evidence>
<keyword evidence="14" id="KW-0548">Nucleotidyltransferase</keyword>
<evidence type="ECO:0000256" key="10">
    <source>
        <dbReference type="ARBA" id="ARBA00075110"/>
    </source>
</evidence>
<dbReference type="RefSeq" id="WP_089358412.1">
    <property type="nucleotide sequence ID" value="NZ_FZPD01000008.1"/>
</dbReference>
<dbReference type="Proteomes" id="UP000198393">
    <property type="component" value="Unassembled WGS sequence"/>
</dbReference>
<protein>
    <recommendedName>
        <fullName evidence="9">Molybdopterin-synthase adenylyltransferase</fullName>
        <ecNumber evidence="8">2.7.7.80</ecNumber>
    </recommendedName>
    <alternativeName>
        <fullName evidence="12">MoaD protein adenylase</fullName>
    </alternativeName>
    <alternativeName>
        <fullName evidence="10">Molybdopterin-converting factor subunit 1 adenylase</fullName>
    </alternativeName>
    <alternativeName>
        <fullName evidence="11">Sulfur carrier protein MoaD adenylyltransferase</fullName>
    </alternativeName>
</protein>
<dbReference type="GO" id="GO:0005737">
    <property type="term" value="C:cytoplasm"/>
    <property type="evidence" value="ECO:0007669"/>
    <property type="project" value="TreeGrafter"/>
</dbReference>
<dbReference type="Gene3D" id="3.40.250.10">
    <property type="entry name" value="Rhodanese-like domain"/>
    <property type="match status" value="1"/>
</dbReference>
<reference evidence="14 15" key="1">
    <citation type="submission" date="2017-06" db="EMBL/GenBank/DDBJ databases">
        <authorList>
            <person name="Kim H.J."/>
            <person name="Triplett B.A."/>
        </authorList>
    </citation>
    <scope>NUCLEOTIDE SEQUENCE [LARGE SCALE GENOMIC DNA]</scope>
    <source>
        <strain evidence="14 15">DSM 19307</strain>
    </source>
</reference>
<keyword evidence="2 14" id="KW-0808">Transferase</keyword>
<dbReference type="AlphaFoldDB" id="A0A239MBW3"/>
<dbReference type="GO" id="GO:0008641">
    <property type="term" value="F:ubiquitin-like modifier activating enzyme activity"/>
    <property type="evidence" value="ECO:0007669"/>
    <property type="project" value="InterPro"/>
</dbReference>
<evidence type="ECO:0000256" key="4">
    <source>
        <dbReference type="ARBA" id="ARBA00022840"/>
    </source>
</evidence>
<dbReference type="NCBIfam" id="NF004281">
    <property type="entry name" value="PRK05690.1"/>
    <property type="match status" value="1"/>
</dbReference>
<feature type="domain" description="Rhodanese" evidence="13">
    <location>
        <begin position="258"/>
        <end position="331"/>
    </location>
</feature>
<evidence type="ECO:0000256" key="3">
    <source>
        <dbReference type="ARBA" id="ARBA00022741"/>
    </source>
</evidence>
<accession>A0A239MBW3</accession>
<dbReference type="GO" id="GO:0005524">
    <property type="term" value="F:ATP binding"/>
    <property type="evidence" value="ECO:0007669"/>
    <property type="project" value="UniProtKB-KW"/>
</dbReference>
<proteinExistence type="inferred from homology"/>
<evidence type="ECO:0000256" key="5">
    <source>
        <dbReference type="ARBA" id="ARBA00052218"/>
    </source>
</evidence>
<dbReference type="Pfam" id="PF00581">
    <property type="entry name" value="Rhodanese"/>
    <property type="match status" value="1"/>
</dbReference>
<dbReference type="Gene3D" id="3.40.50.720">
    <property type="entry name" value="NAD(P)-binding Rossmann-like Domain"/>
    <property type="match status" value="1"/>
</dbReference>
<dbReference type="Pfam" id="PF00899">
    <property type="entry name" value="ThiF"/>
    <property type="match status" value="1"/>
</dbReference>
<dbReference type="InterPro" id="IPR000594">
    <property type="entry name" value="ThiF_NAD_FAD-bd"/>
</dbReference>
<comment type="subunit">
    <text evidence="7">Homodimer. Forms a stable heterotetrameric complex of 2 MoeB and 2 MoaD during adenylation of MoaD.</text>
</comment>
<evidence type="ECO:0000256" key="8">
    <source>
        <dbReference type="ARBA" id="ARBA00066884"/>
    </source>
</evidence>
<evidence type="ECO:0000256" key="6">
    <source>
        <dbReference type="ARBA" id="ARBA00055169"/>
    </source>
</evidence>
<dbReference type="PANTHER" id="PTHR10953">
    <property type="entry name" value="UBIQUITIN-ACTIVATING ENZYME E1"/>
    <property type="match status" value="1"/>
</dbReference>
<evidence type="ECO:0000256" key="1">
    <source>
        <dbReference type="ARBA" id="ARBA00009919"/>
    </source>
</evidence>
<keyword evidence="4" id="KW-0067">ATP-binding</keyword>
<evidence type="ECO:0000259" key="13">
    <source>
        <dbReference type="PROSITE" id="PS50206"/>
    </source>
</evidence>
<dbReference type="GO" id="GO:0004792">
    <property type="term" value="F:thiosulfate-cyanide sulfurtransferase activity"/>
    <property type="evidence" value="ECO:0007669"/>
    <property type="project" value="TreeGrafter"/>
</dbReference>
<keyword evidence="3" id="KW-0547">Nucleotide-binding</keyword>
<keyword evidence="15" id="KW-1185">Reference proteome</keyword>
<sequence length="334" mass="36885">MNTERYQRQIVLPDFGAEGQQKLLDAKVVVVGAGGLGVPVLQYLVGMGVGTIRIVDGDDISLSNLQRQVLYSTADVGKKKAEVAKERLKALNPEVSIEVTTQMLDGNNVKDLISGYDLVVDCTDNIETRYIINDACVANEIPFVYGALYKHEGHVSVFNYQGSPSYRDVYPDDSAKVDNCNEIGVLGVLPGIIGTYQAMEAVKVLTGIGQPLAGKLLVVDAINTEHHVFELAPITKPEPKKETSKDSWLTWQELTEMDLDQYHLIDVRSEVEYNQSHDDRFENRPMDELTTFKAEKEVILVCNKGNATRQAAALIAAQNPEVKVHQMKGGYSTQ</sequence>
<comment type="catalytic activity">
    <reaction evidence="5">
        <text>[molybdopterin-synthase sulfur-carrier protein]-C-terminal Gly-Gly + ATP + H(+) = [molybdopterin-synthase sulfur-carrier protein]-C-terminal Gly-Gly-AMP + diphosphate</text>
        <dbReference type="Rhea" id="RHEA:43616"/>
        <dbReference type="Rhea" id="RHEA-COMP:12159"/>
        <dbReference type="Rhea" id="RHEA-COMP:12202"/>
        <dbReference type="ChEBI" id="CHEBI:15378"/>
        <dbReference type="ChEBI" id="CHEBI:30616"/>
        <dbReference type="ChEBI" id="CHEBI:33019"/>
        <dbReference type="ChEBI" id="CHEBI:90618"/>
        <dbReference type="ChEBI" id="CHEBI:90778"/>
        <dbReference type="EC" id="2.7.7.80"/>
    </reaction>
</comment>
<dbReference type="InterPro" id="IPR036873">
    <property type="entry name" value="Rhodanese-like_dom_sf"/>
</dbReference>
<organism evidence="14 15">
    <name type="scientific">Ekhidna lutea</name>
    <dbReference type="NCBI Taxonomy" id="447679"/>
    <lineage>
        <taxon>Bacteria</taxon>
        <taxon>Pseudomonadati</taxon>
        <taxon>Bacteroidota</taxon>
        <taxon>Cytophagia</taxon>
        <taxon>Cytophagales</taxon>
        <taxon>Reichenbachiellaceae</taxon>
        <taxon>Ekhidna</taxon>
    </lineage>
</organism>
<evidence type="ECO:0000256" key="12">
    <source>
        <dbReference type="ARBA" id="ARBA00078531"/>
    </source>
</evidence>
<dbReference type="FunFam" id="3.40.50.720:FF:000033">
    <property type="entry name" value="Adenylyltransferase and sulfurtransferase MOCS3"/>
    <property type="match status" value="1"/>
</dbReference>
<dbReference type="OrthoDB" id="9804286at2"/>
<evidence type="ECO:0000313" key="15">
    <source>
        <dbReference type="Proteomes" id="UP000198393"/>
    </source>
</evidence>
<comment type="function">
    <text evidence="6">Catalyzes the adenylation by ATP of the carboxyl group of the C-terminal glycine of sulfur carrier protein MoaD.</text>
</comment>
<evidence type="ECO:0000313" key="14">
    <source>
        <dbReference type="EMBL" id="SNT39514.1"/>
    </source>
</evidence>
<dbReference type="EC" id="2.7.7.80" evidence="8"/>
<dbReference type="CDD" id="cd00158">
    <property type="entry name" value="RHOD"/>
    <property type="match status" value="1"/>
</dbReference>
<evidence type="ECO:0000256" key="11">
    <source>
        <dbReference type="ARBA" id="ARBA00075328"/>
    </source>
</evidence>
<name>A0A239MBW3_EKHLU</name>
<dbReference type="InterPro" id="IPR045886">
    <property type="entry name" value="ThiF/MoeB/HesA"/>
</dbReference>
<comment type="similarity">
    <text evidence="1">Belongs to the HesA/MoeB/ThiF family.</text>
</comment>
<dbReference type="SUPFAM" id="SSF69572">
    <property type="entry name" value="Activating enzymes of the ubiquitin-like proteins"/>
    <property type="match status" value="1"/>
</dbReference>
<dbReference type="InterPro" id="IPR001763">
    <property type="entry name" value="Rhodanese-like_dom"/>
</dbReference>
<dbReference type="PROSITE" id="PS50206">
    <property type="entry name" value="RHODANESE_3"/>
    <property type="match status" value="1"/>
</dbReference>
<dbReference type="InterPro" id="IPR035985">
    <property type="entry name" value="Ubiquitin-activating_enz"/>
</dbReference>
<gene>
    <name evidence="14" type="ORF">SAMN05421640_3748</name>
</gene>
<dbReference type="PANTHER" id="PTHR10953:SF102">
    <property type="entry name" value="ADENYLYLTRANSFERASE AND SULFURTRANSFERASE MOCS3"/>
    <property type="match status" value="1"/>
</dbReference>
<dbReference type="GO" id="GO:0061605">
    <property type="term" value="F:molybdopterin-synthase adenylyltransferase activity"/>
    <property type="evidence" value="ECO:0007669"/>
    <property type="project" value="UniProtKB-EC"/>
</dbReference>
<evidence type="ECO:0000256" key="2">
    <source>
        <dbReference type="ARBA" id="ARBA00022679"/>
    </source>
</evidence>
<dbReference type="CDD" id="cd00757">
    <property type="entry name" value="ThiF_MoeB_HesA_family"/>
    <property type="match status" value="1"/>
</dbReference>
<evidence type="ECO:0000256" key="9">
    <source>
        <dbReference type="ARBA" id="ARBA00073635"/>
    </source>
</evidence>